<evidence type="ECO:0000256" key="4">
    <source>
        <dbReference type="ARBA" id="ARBA00022840"/>
    </source>
</evidence>
<dbReference type="OrthoDB" id="4062651at2759"/>
<keyword evidence="4" id="KW-0067">ATP-binding</keyword>
<evidence type="ECO:0000256" key="5">
    <source>
        <dbReference type="SAM" id="MobiDB-lite"/>
    </source>
</evidence>
<reference evidence="8" key="2">
    <citation type="submission" date="2015-01" db="EMBL/GenBank/DDBJ databases">
        <title>Evolutionary Origins and Diversification of the Mycorrhizal Mutualists.</title>
        <authorList>
            <consortium name="DOE Joint Genome Institute"/>
            <consortium name="Mycorrhizal Genomics Consortium"/>
            <person name="Kohler A."/>
            <person name="Kuo A."/>
            <person name="Nagy L.G."/>
            <person name="Floudas D."/>
            <person name="Copeland A."/>
            <person name="Barry K.W."/>
            <person name="Cichocki N."/>
            <person name="Veneault-Fourrey C."/>
            <person name="LaButti K."/>
            <person name="Lindquist E.A."/>
            <person name="Lipzen A."/>
            <person name="Lundell T."/>
            <person name="Morin E."/>
            <person name="Murat C."/>
            <person name="Riley R."/>
            <person name="Ohm R."/>
            <person name="Sun H."/>
            <person name="Tunlid A."/>
            <person name="Henrissat B."/>
            <person name="Grigoriev I.V."/>
            <person name="Hibbett D.S."/>
            <person name="Martin F."/>
        </authorList>
    </citation>
    <scope>NUCLEOTIDE SEQUENCE [LARGE SCALE GENOMIC DNA]</scope>
    <source>
        <strain evidence="8">MUT 4182</strain>
    </source>
</reference>
<dbReference type="GO" id="GO:0005524">
    <property type="term" value="F:ATP binding"/>
    <property type="evidence" value="ECO:0007669"/>
    <property type="project" value="UniProtKB-KW"/>
</dbReference>
<dbReference type="STRING" id="1051891.A0A0C3Q0Q3"/>
<dbReference type="PANTHER" id="PTHR44329:SF288">
    <property type="entry name" value="MITOGEN-ACTIVATED PROTEIN KINASE KINASE KINASE 20"/>
    <property type="match status" value="1"/>
</dbReference>
<accession>A0A0C3Q0Q3</accession>
<dbReference type="Gene3D" id="1.10.510.10">
    <property type="entry name" value="Transferase(Phosphotransferase) domain 1"/>
    <property type="match status" value="2"/>
</dbReference>
<dbReference type="Pfam" id="PF07714">
    <property type="entry name" value="PK_Tyr_Ser-Thr"/>
    <property type="match status" value="1"/>
</dbReference>
<name>A0A0C3Q0Q3_9AGAM</name>
<dbReference type="EMBL" id="KN823933">
    <property type="protein sequence ID" value="KIO15594.1"/>
    <property type="molecule type" value="Genomic_DNA"/>
</dbReference>
<feature type="region of interest" description="Disordered" evidence="5">
    <location>
        <begin position="95"/>
        <end position="115"/>
    </location>
</feature>
<evidence type="ECO:0000256" key="2">
    <source>
        <dbReference type="ARBA" id="ARBA00022741"/>
    </source>
</evidence>
<dbReference type="InterPro" id="IPR011009">
    <property type="entry name" value="Kinase-like_dom_sf"/>
</dbReference>
<dbReference type="InterPro" id="IPR051681">
    <property type="entry name" value="Ser/Thr_Kinases-Pseudokinases"/>
</dbReference>
<evidence type="ECO:0000313" key="8">
    <source>
        <dbReference type="Proteomes" id="UP000054248"/>
    </source>
</evidence>
<organism evidence="7 8">
    <name type="scientific">Tulasnella calospora MUT 4182</name>
    <dbReference type="NCBI Taxonomy" id="1051891"/>
    <lineage>
        <taxon>Eukaryota</taxon>
        <taxon>Fungi</taxon>
        <taxon>Dikarya</taxon>
        <taxon>Basidiomycota</taxon>
        <taxon>Agaricomycotina</taxon>
        <taxon>Agaricomycetes</taxon>
        <taxon>Cantharellales</taxon>
        <taxon>Tulasnellaceae</taxon>
        <taxon>Tulasnella</taxon>
    </lineage>
</organism>
<keyword evidence="2" id="KW-0547">Nucleotide-binding</keyword>
<keyword evidence="3" id="KW-0418">Kinase</keyword>
<protein>
    <recommendedName>
        <fullName evidence="6">Protein kinase domain-containing protein</fullName>
    </recommendedName>
</protein>
<feature type="compositionally biased region" description="Basic and acidic residues" evidence="5">
    <location>
        <begin position="96"/>
        <end position="110"/>
    </location>
</feature>
<reference evidence="7 8" key="1">
    <citation type="submission" date="2014-04" db="EMBL/GenBank/DDBJ databases">
        <authorList>
            <consortium name="DOE Joint Genome Institute"/>
            <person name="Kuo A."/>
            <person name="Girlanda M."/>
            <person name="Perotto S."/>
            <person name="Kohler A."/>
            <person name="Nagy L.G."/>
            <person name="Floudas D."/>
            <person name="Copeland A."/>
            <person name="Barry K.W."/>
            <person name="Cichocki N."/>
            <person name="Veneault-Fourrey C."/>
            <person name="LaButti K."/>
            <person name="Lindquist E.A."/>
            <person name="Lipzen A."/>
            <person name="Lundell T."/>
            <person name="Morin E."/>
            <person name="Murat C."/>
            <person name="Sun H."/>
            <person name="Tunlid A."/>
            <person name="Henrissat B."/>
            <person name="Grigoriev I.V."/>
            <person name="Hibbett D.S."/>
            <person name="Martin F."/>
            <person name="Nordberg H.P."/>
            <person name="Cantor M.N."/>
            <person name="Hua S.X."/>
        </authorList>
    </citation>
    <scope>NUCLEOTIDE SEQUENCE [LARGE SCALE GENOMIC DNA]</scope>
    <source>
        <strain evidence="7 8">MUT 4182</strain>
    </source>
</reference>
<keyword evidence="1" id="KW-0808">Transferase</keyword>
<evidence type="ECO:0000313" key="7">
    <source>
        <dbReference type="EMBL" id="KIO15594.1"/>
    </source>
</evidence>
<keyword evidence="8" id="KW-1185">Reference proteome</keyword>
<dbReference type="HOGENOM" id="CLU_000288_7_18_1"/>
<dbReference type="InterPro" id="IPR001245">
    <property type="entry name" value="Ser-Thr/Tyr_kinase_cat_dom"/>
</dbReference>
<dbReference type="Proteomes" id="UP000054248">
    <property type="component" value="Unassembled WGS sequence"/>
</dbReference>
<dbReference type="SUPFAM" id="SSF56112">
    <property type="entry name" value="Protein kinase-like (PK-like)"/>
    <property type="match status" value="1"/>
</dbReference>
<proteinExistence type="predicted"/>
<dbReference type="PROSITE" id="PS50011">
    <property type="entry name" value="PROTEIN_KINASE_DOM"/>
    <property type="match status" value="1"/>
</dbReference>
<feature type="domain" description="Protein kinase" evidence="6">
    <location>
        <begin position="1"/>
        <end position="164"/>
    </location>
</feature>
<dbReference type="AlphaFoldDB" id="A0A0C3Q0Q3"/>
<dbReference type="GO" id="GO:0004674">
    <property type="term" value="F:protein serine/threonine kinase activity"/>
    <property type="evidence" value="ECO:0007669"/>
    <property type="project" value="TreeGrafter"/>
</dbReference>
<evidence type="ECO:0000259" key="6">
    <source>
        <dbReference type="PROSITE" id="PS50011"/>
    </source>
</evidence>
<sequence>MQSFAYEVNILAGLSHPNIIKLLGFLENFEIGNACMVFTWEDNGNVQQFLATKACDIPERISLIKDVTDGVEYLHTRQPPICHGDLKSVTLRSKRERNATKPEPNPDRHAASPQINVSVTGNQLTLTGPSWSVRWASPEVVRGDNPDLPSDMWAVGWVVWEVRG</sequence>
<dbReference type="InterPro" id="IPR000719">
    <property type="entry name" value="Prot_kinase_dom"/>
</dbReference>
<evidence type="ECO:0000256" key="3">
    <source>
        <dbReference type="ARBA" id="ARBA00022777"/>
    </source>
</evidence>
<dbReference type="PANTHER" id="PTHR44329">
    <property type="entry name" value="SERINE/THREONINE-PROTEIN KINASE TNNI3K-RELATED"/>
    <property type="match status" value="1"/>
</dbReference>
<evidence type="ECO:0000256" key="1">
    <source>
        <dbReference type="ARBA" id="ARBA00022679"/>
    </source>
</evidence>
<gene>
    <name evidence="7" type="ORF">M407DRAFT_86941</name>
</gene>